<keyword evidence="3" id="KW-0378">Hydrolase</keyword>
<dbReference type="RefSeq" id="WP_111942702.1">
    <property type="nucleotide sequence ID" value="NZ_BAAACJ010000014.1"/>
</dbReference>
<dbReference type="Proteomes" id="UP001224418">
    <property type="component" value="Unassembled WGS sequence"/>
</dbReference>
<dbReference type="GO" id="GO:0004519">
    <property type="term" value="F:endonuclease activity"/>
    <property type="evidence" value="ECO:0007669"/>
    <property type="project" value="UniProtKB-KW"/>
</dbReference>
<keyword evidence="3" id="KW-0255">Endonuclease</keyword>
<dbReference type="NCBIfam" id="TIGR00252">
    <property type="entry name" value="YraN family protein"/>
    <property type="match status" value="1"/>
</dbReference>
<accession>A0ABU0JSP6</accession>
<keyword evidence="3" id="KW-0540">Nuclease</keyword>
<proteinExistence type="inferred from homology"/>
<sequence>MKNFNKDIGALGENLAKNFLIGNGYTILDNNFTCKLGELDLIVQKKNIISFVEVKTRYYFNYGLPMESITFSKRKKIFLVSSYYIQKYNLKDYYFSYDIVEIFFNKHNNKYKINFINDAFRL</sequence>
<evidence type="ECO:0000313" key="3">
    <source>
        <dbReference type="EMBL" id="MDQ0480112.1"/>
    </source>
</evidence>
<name>A0ABU0JSP6_HATLI</name>
<dbReference type="Pfam" id="PF02021">
    <property type="entry name" value="UPF0102"/>
    <property type="match status" value="1"/>
</dbReference>
<dbReference type="SUPFAM" id="SSF52980">
    <property type="entry name" value="Restriction endonuclease-like"/>
    <property type="match status" value="1"/>
</dbReference>
<comment type="similarity">
    <text evidence="1 2">Belongs to the UPF0102 family.</text>
</comment>
<dbReference type="InterPro" id="IPR003509">
    <property type="entry name" value="UPF0102_YraN-like"/>
</dbReference>
<protein>
    <recommendedName>
        <fullName evidence="2">UPF0102 protein QOZ93_001860</fullName>
    </recommendedName>
</protein>
<evidence type="ECO:0000256" key="2">
    <source>
        <dbReference type="HAMAP-Rule" id="MF_00048"/>
    </source>
</evidence>
<dbReference type="EMBL" id="JAUSWN010000015">
    <property type="protein sequence ID" value="MDQ0480112.1"/>
    <property type="molecule type" value="Genomic_DNA"/>
</dbReference>
<dbReference type="InterPro" id="IPR011856">
    <property type="entry name" value="tRNA_endonuc-like_dom_sf"/>
</dbReference>
<dbReference type="PANTHER" id="PTHR34039">
    <property type="entry name" value="UPF0102 PROTEIN YRAN"/>
    <property type="match status" value="1"/>
</dbReference>
<keyword evidence="4" id="KW-1185">Reference proteome</keyword>
<comment type="caution">
    <text evidence="3">The sequence shown here is derived from an EMBL/GenBank/DDBJ whole genome shotgun (WGS) entry which is preliminary data.</text>
</comment>
<organism evidence="3 4">
    <name type="scientific">Hathewaya limosa</name>
    <name type="common">Clostridium limosum</name>
    <dbReference type="NCBI Taxonomy" id="1536"/>
    <lineage>
        <taxon>Bacteria</taxon>
        <taxon>Bacillati</taxon>
        <taxon>Bacillota</taxon>
        <taxon>Clostridia</taxon>
        <taxon>Eubacteriales</taxon>
        <taxon>Clostridiaceae</taxon>
        <taxon>Hathewaya</taxon>
    </lineage>
</organism>
<reference evidence="3 4" key="1">
    <citation type="submission" date="2023-07" db="EMBL/GenBank/DDBJ databases">
        <title>Genomic Encyclopedia of Type Strains, Phase IV (KMG-IV): sequencing the most valuable type-strain genomes for metagenomic binning, comparative biology and taxonomic classification.</title>
        <authorList>
            <person name="Goeker M."/>
        </authorList>
    </citation>
    <scope>NUCLEOTIDE SEQUENCE [LARGE SCALE GENOMIC DNA]</scope>
    <source>
        <strain evidence="3 4">DSM 1400</strain>
    </source>
</reference>
<dbReference type="NCBIfam" id="NF009150">
    <property type="entry name" value="PRK12497.1-3"/>
    <property type="match status" value="1"/>
</dbReference>
<evidence type="ECO:0000256" key="1">
    <source>
        <dbReference type="ARBA" id="ARBA00006738"/>
    </source>
</evidence>
<dbReference type="Gene3D" id="3.40.1350.10">
    <property type="match status" value="1"/>
</dbReference>
<dbReference type="PANTHER" id="PTHR34039:SF1">
    <property type="entry name" value="UPF0102 PROTEIN YRAN"/>
    <property type="match status" value="1"/>
</dbReference>
<evidence type="ECO:0000313" key="4">
    <source>
        <dbReference type="Proteomes" id="UP001224418"/>
    </source>
</evidence>
<gene>
    <name evidence="3" type="ORF">QOZ93_001860</name>
</gene>
<dbReference type="HAMAP" id="MF_00048">
    <property type="entry name" value="UPF0102"/>
    <property type="match status" value="1"/>
</dbReference>
<dbReference type="InterPro" id="IPR011335">
    <property type="entry name" value="Restrct_endonuc-II-like"/>
</dbReference>